<evidence type="ECO:0000256" key="5">
    <source>
        <dbReference type="SAM" id="Phobius"/>
    </source>
</evidence>
<evidence type="ECO:0000313" key="8">
    <source>
        <dbReference type="Proteomes" id="UP000295433"/>
    </source>
</evidence>
<dbReference type="SUPFAM" id="SSF48600">
    <property type="entry name" value="Chorismate mutase II"/>
    <property type="match status" value="1"/>
</dbReference>
<evidence type="ECO:0000259" key="6">
    <source>
        <dbReference type="PROSITE" id="PS51168"/>
    </source>
</evidence>
<dbReference type="GO" id="GO:0046417">
    <property type="term" value="P:chorismate metabolic process"/>
    <property type="evidence" value="ECO:0007669"/>
    <property type="project" value="InterPro"/>
</dbReference>
<comment type="caution">
    <text evidence="7">The sequence shown here is derived from an EMBL/GenBank/DDBJ whole genome shotgun (WGS) entry which is preliminary data.</text>
</comment>
<dbReference type="InterPro" id="IPR002701">
    <property type="entry name" value="CM_II_prokaryot"/>
</dbReference>
<name>A0A4R3VPI1_9GAMM</name>
<protein>
    <recommendedName>
        <fullName evidence="2">chorismate mutase</fullName>
        <ecNumber evidence="2">5.4.99.5</ecNumber>
    </recommendedName>
</protein>
<comment type="pathway">
    <text evidence="1">Metabolic intermediate biosynthesis; prephenate biosynthesis; prephenate from chorismate: step 1/1.</text>
</comment>
<keyword evidence="8" id="KW-1185">Reference proteome</keyword>
<dbReference type="UniPathway" id="UPA00120">
    <property type="reaction ID" value="UER00203"/>
</dbReference>
<dbReference type="PANTHER" id="PTHR38041:SF2">
    <property type="entry name" value="SECRETED CHORISMATE MUTASE"/>
    <property type="match status" value="1"/>
</dbReference>
<evidence type="ECO:0000256" key="1">
    <source>
        <dbReference type="ARBA" id="ARBA00004817"/>
    </source>
</evidence>
<reference evidence="7 8" key="1">
    <citation type="submission" date="2019-03" db="EMBL/GenBank/DDBJ databases">
        <title>Genomic Encyclopedia of Type Strains, Phase IV (KMG-IV): sequencing the most valuable type-strain genomes for metagenomic binning, comparative biology and taxonomic classification.</title>
        <authorList>
            <person name="Goeker M."/>
        </authorList>
    </citation>
    <scope>NUCLEOTIDE SEQUENCE [LARGE SCALE GENOMIC DNA]</scope>
    <source>
        <strain evidence="7 8">DSM 16730</strain>
    </source>
</reference>
<feature type="transmembrane region" description="Helical" evidence="5">
    <location>
        <begin position="39"/>
        <end position="57"/>
    </location>
</feature>
<gene>
    <name evidence="7" type="ORF">EDC54_101497</name>
</gene>
<dbReference type="Pfam" id="PF01817">
    <property type="entry name" value="CM_2"/>
    <property type="match status" value="1"/>
</dbReference>
<keyword evidence="5" id="KW-0812">Transmembrane</keyword>
<feature type="transmembrane region" description="Helical" evidence="5">
    <location>
        <begin position="6"/>
        <end position="27"/>
    </location>
</feature>
<keyword evidence="5" id="KW-1133">Transmembrane helix</keyword>
<dbReference type="Proteomes" id="UP000295433">
    <property type="component" value="Unassembled WGS sequence"/>
</dbReference>
<dbReference type="Gene3D" id="1.20.59.10">
    <property type="entry name" value="Chorismate mutase"/>
    <property type="match status" value="1"/>
</dbReference>
<proteinExistence type="predicted"/>
<dbReference type="NCBIfam" id="TIGR01806">
    <property type="entry name" value="CM_mono2"/>
    <property type="match status" value="1"/>
</dbReference>
<dbReference type="SMART" id="SM00830">
    <property type="entry name" value="CM_2"/>
    <property type="match status" value="1"/>
</dbReference>
<organism evidence="7 8">
    <name type="scientific">Samsonia erythrinae</name>
    <dbReference type="NCBI Taxonomy" id="160434"/>
    <lineage>
        <taxon>Bacteria</taxon>
        <taxon>Pseudomonadati</taxon>
        <taxon>Pseudomonadota</taxon>
        <taxon>Gammaproteobacteria</taxon>
        <taxon>Enterobacterales</taxon>
        <taxon>Pectobacteriaceae</taxon>
        <taxon>Samsonia</taxon>
    </lineage>
</organism>
<dbReference type="PROSITE" id="PS51168">
    <property type="entry name" value="CHORISMATE_MUT_2"/>
    <property type="match status" value="1"/>
</dbReference>
<dbReference type="InterPro" id="IPR036263">
    <property type="entry name" value="Chorismate_II_sf"/>
</dbReference>
<dbReference type="PANTHER" id="PTHR38041">
    <property type="entry name" value="CHORISMATE MUTASE"/>
    <property type="match status" value="1"/>
</dbReference>
<evidence type="ECO:0000313" key="7">
    <source>
        <dbReference type="EMBL" id="TCV08974.1"/>
    </source>
</evidence>
<dbReference type="InterPro" id="IPR008240">
    <property type="entry name" value="Chorismate_mutase_periplasmic"/>
</dbReference>
<dbReference type="NCBIfam" id="NF005965">
    <property type="entry name" value="PRK08055.1"/>
    <property type="match status" value="1"/>
</dbReference>
<dbReference type="GO" id="GO:0004106">
    <property type="term" value="F:chorismate mutase activity"/>
    <property type="evidence" value="ECO:0007669"/>
    <property type="project" value="UniProtKB-EC"/>
</dbReference>
<dbReference type="AlphaFoldDB" id="A0A4R3VPI1"/>
<keyword evidence="5" id="KW-0472">Membrane</keyword>
<keyword evidence="3" id="KW-0732">Signal</keyword>
<dbReference type="EMBL" id="SMBY01000001">
    <property type="protein sequence ID" value="TCV08974.1"/>
    <property type="molecule type" value="Genomic_DNA"/>
</dbReference>
<dbReference type="GO" id="GO:0009697">
    <property type="term" value="P:salicylic acid biosynthetic process"/>
    <property type="evidence" value="ECO:0007669"/>
    <property type="project" value="TreeGrafter"/>
</dbReference>
<evidence type="ECO:0000256" key="2">
    <source>
        <dbReference type="ARBA" id="ARBA00012404"/>
    </source>
</evidence>
<dbReference type="EC" id="5.4.99.5" evidence="2"/>
<sequence>MFTLPISIIPLAVMAKKYLLNFIVMLTRENSRMNLPIPAIISLMMSAVWCAPLYAAAQNNPLDIYQLIEERMSLMKDVAGYKARQHLPVEDQKQEARILSKVREQSSAVGLSPQSTQSFFISLMNGSKAIQYRYMADWLATPENDWTPLSLNDSIRPALFTIDEQLLTSIKRYLEHGGHFTPQQEAAFLASINVEHLSPSDKRQIYAALSQIKPDNTGTDEQKR</sequence>
<keyword evidence="4" id="KW-0413">Isomerase</keyword>
<feature type="domain" description="Chorismate mutase" evidence="6">
    <location>
        <begin position="44"/>
        <end position="135"/>
    </location>
</feature>
<dbReference type="InterPro" id="IPR036979">
    <property type="entry name" value="CM_dom_sf"/>
</dbReference>
<accession>A0A4R3VPI1</accession>
<evidence type="ECO:0000256" key="3">
    <source>
        <dbReference type="ARBA" id="ARBA00022729"/>
    </source>
</evidence>
<evidence type="ECO:0000256" key="4">
    <source>
        <dbReference type="ARBA" id="ARBA00023235"/>
    </source>
</evidence>
<dbReference type="InterPro" id="IPR051331">
    <property type="entry name" value="Chorismate_mutase-related"/>
</dbReference>